<dbReference type="EMBL" id="FORY01000004">
    <property type="protein sequence ID" value="SFJ35181.1"/>
    <property type="molecule type" value="Genomic_DNA"/>
</dbReference>
<keyword evidence="1" id="KW-1133">Transmembrane helix</keyword>
<feature type="transmembrane region" description="Helical" evidence="1">
    <location>
        <begin position="16"/>
        <end position="37"/>
    </location>
</feature>
<protein>
    <submittedName>
        <fullName evidence="3">Uncharacterized membrane protein</fullName>
    </submittedName>
</protein>
<evidence type="ECO:0000313" key="4">
    <source>
        <dbReference type="Proteomes" id="UP000183299"/>
    </source>
</evidence>
<dbReference type="Pfam" id="PF09977">
    <property type="entry name" value="Tad_C"/>
    <property type="match status" value="1"/>
</dbReference>
<dbReference type="Proteomes" id="UP000183299">
    <property type="component" value="Unassembled WGS sequence"/>
</dbReference>
<dbReference type="AlphaFoldDB" id="A0A1I3QPH9"/>
<dbReference type="STRING" id="576117.SAMN04488138_10423"/>
<keyword evidence="1" id="KW-0472">Membrane</keyword>
<gene>
    <name evidence="3" type="ORF">SAMN04488138_10423</name>
</gene>
<accession>A0A1I3QPH9</accession>
<dbReference type="InterPro" id="IPR018705">
    <property type="entry name" value="DUF2134_membrane"/>
</dbReference>
<proteinExistence type="predicted"/>
<reference evidence="3 4" key="1">
    <citation type="submission" date="2016-10" db="EMBL/GenBank/DDBJ databases">
        <authorList>
            <person name="de Groot N.N."/>
        </authorList>
    </citation>
    <scope>NUCLEOTIDE SEQUENCE [LARGE SCALE GENOMIC DNA]</scope>
    <source>
        <strain evidence="3 4">CGMCC 1.8891</strain>
    </source>
</reference>
<feature type="domain" description="DUF2134" evidence="2">
    <location>
        <begin position="63"/>
        <end position="157"/>
    </location>
</feature>
<keyword evidence="4" id="KW-1185">Reference proteome</keyword>
<name>A0A1I3QPH9_9RHOB</name>
<keyword evidence="1" id="KW-0812">Transmembrane</keyword>
<evidence type="ECO:0000256" key="1">
    <source>
        <dbReference type="SAM" id="Phobius"/>
    </source>
</evidence>
<dbReference type="GeneID" id="98664651"/>
<dbReference type="RefSeq" id="WP_066601767.1">
    <property type="nucleotide sequence ID" value="NZ_FORY01000004.1"/>
</dbReference>
<organism evidence="3 4">
    <name type="scientific">Celeribacter halophilus</name>
    <dbReference type="NCBI Taxonomy" id="576117"/>
    <lineage>
        <taxon>Bacteria</taxon>
        <taxon>Pseudomonadati</taxon>
        <taxon>Pseudomonadota</taxon>
        <taxon>Alphaproteobacteria</taxon>
        <taxon>Rhodobacterales</taxon>
        <taxon>Roseobacteraceae</taxon>
        <taxon>Celeribacter</taxon>
    </lineage>
</organism>
<sequence>MRIKQFLQRYNADDSGAVVIIVALFLTAAVGFMALGIDLGSLYFRQKTLQTQADMAAVSAVLNLYDEAESEEEEAPRVAVTQTVSGNALSAAALTGLSYGRYDYDSAVLAEDRFTEGSLTDADVNAAKAELADSAPLFFAKSFLDADSTPLSASATAARFDFASFSLGSRLLSINTGESVLDGLLGGALGTTVDLDVLDYEALLDKQIDLLTFSDALGNRIGATVGDYDTILTSDIDLADIAGAILDTGVVTDSTDVLTTILNSTASTALNASDLIGIDGDNIAVQLEDILGEVNVNALDLLKASLDVVNKDRIIEIDNLSLSLPNLLNTDLKLVVGEREAHSGWIMLGARGATLHTAQVRLKLELEIATPTLLSGVVKVSSEFSVYVEVANATASLVALNCNAQEDTDIIASFDTGLSEDWAGTSLVEVFIGEFSEPDFEDTTTPLVSAELSPTTLLEVSALTTSLLLGDHVASVELEAHIDVGAAEQKQVDFTREDEKNKVSKQISTGDLLGTTVSSLVSETDLDVIIGARSSLLGSLLGFLLPPVDDLLDRLFGIVPEQLITELLGPVDDTIDSLLNTLGIGIGQGDLTLDGVSCGKVILVQ</sequence>
<evidence type="ECO:0000259" key="2">
    <source>
        <dbReference type="Pfam" id="PF09977"/>
    </source>
</evidence>
<evidence type="ECO:0000313" key="3">
    <source>
        <dbReference type="EMBL" id="SFJ35181.1"/>
    </source>
</evidence>